<dbReference type="InterPro" id="IPR025591">
    <property type="entry name" value="RloB"/>
</dbReference>
<accession>A0A2P8DUW6</accession>
<dbReference type="Proteomes" id="UP000240542">
    <property type="component" value="Unassembled WGS sequence"/>
</dbReference>
<proteinExistence type="predicted"/>
<evidence type="ECO:0000313" key="2">
    <source>
        <dbReference type="Proteomes" id="UP000240542"/>
    </source>
</evidence>
<keyword evidence="2" id="KW-1185">Reference proteome</keyword>
<sequence length="100" mass="11520">MRVLKAAIDFNSRDTDGYDEVWVVVDVDDHATLDEALQKGRQADIPIVVSNPCFEIWLIWHYEDCRAHQTTSAAIECLTKHRHTEKQIPNTFPYGAYEEA</sequence>
<comment type="caution">
    <text evidence="1">The sequence shown here is derived from an EMBL/GenBank/DDBJ whole genome shotgun (WGS) entry which is preliminary data.</text>
</comment>
<name>A0A2P8DUW6_9ACTN</name>
<evidence type="ECO:0000313" key="1">
    <source>
        <dbReference type="EMBL" id="PSL01019.1"/>
    </source>
</evidence>
<dbReference type="Pfam" id="PF13707">
    <property type="entry name" value="RloB"/>
    <property type="match status" value="1"/>
</dbReference>
<protein>
    <submittedName>
        <fullName evidence="1">RloB-like protein</fullName>
    </submittedName>
</protein>
<dbReference type="EMBL" id="PYGA01000001">
    <property type="protein sequence ID" value="PSL01019.1"/>
    <property type="molecule type" value="Genomic_DNA"/>
</dbReference>
<reference evidence="1 2" key="1">
    <citation type="submission" date="2018-03" db="EMBL/GenBank/DDBJ databases">
        <title>Genomic Encyclopedia of Archaeal and Bacterial Type Strains, Phase II (KMG-II): from individual species to whole genera.</title>
        <authorList>
            <person name="Goeker M."/>
        </authorList>
    </citation>
    <scope>NUCLEOTIDE SEQUENCE [LARGE SCALE GENOMIC DNA]</scope>
    <source>
        <strain evidence="1 2">DSM 45312</strain>
    </source>
</reference>
<dbReference type="AlphaFoldDB" id="A0A2P8DUW6"/>
<organism evidence="1 2">
    <name type="scientific">Murinocardiopsis flavida</name>
    <dbReference type="NCBI Taxonomy" id="645275"/>
    <lineage>
        <taxon>Bacteria</taxon>
        <taxon>Bacillati</taxon>
        <taxon>Actinomycetota</taxon>
        <taxon>Actinomycetes</taxon>
        <taxon>Streptosporangiales</taxon>
        <taxon>Nocardiopsidaceae</taxon>
        <taxon>Murinocardiopsis</taxon>
    </lineage>
</organism>
<gene>
    <name evidence="1" type="ORF">CLV63_101498</name>
</gene>